<comment type="subcellular location">
    <subcellularLocation>
        <location evidence="1">Membrane</location>
        <topology evidence="1">Multi-pass membrane protein</topology>
    </subcellularLocation>
</comment>
<reference evidence="7" key="1">
    <citation type="submission" date="2021-01" db="EMBL/GenBank/DDBJ databases">
        <authorList>
            <person name="Corre E."/>
            <person name="Pelletier E."/>
            <person name="Niang G."/>
            <person name="Scheremetjew M."/>
            <person name="Finn R."/>
            <person name="Kale V."/>
            <person name="Holt S."/>
            <person name="Cochrane G."/>
            <person name="Meng A."/>
            <person name="Brown T."/>
            <person name="Cohen L."/>
        </authorList>
    </citation>
    <scope>NUCLEOTIDE SEQUENCE</scope>
    <source>
        <strain evidence="7">RCC3387</strain>
    </source>
</reference>
<dbReference type="Pfam" id="PF04116">
    <property type="entry name" value="FA_hydroxylase"/>
    <property type="match status" value="1"/>
</dbReference>
<proteinExistence type="predicted"/>
<dbReference type="PANTHER" id="PTHR11863">
    <property type="entry name" value="STEROL DESATURASE"/>
    <property type="match status" value="1"/>
</dbReference>
<evidence type="ECO:0000313" key="7">
    <source>
        <dbReference type="EMBL" id="CAD9515584.1"/>
    </source>
</evidence>
<evidence type="ECO:0000256" key="1">
    <source>
        <dbReference type="ARBA" id="ARBA00004141"/>
    </source>
</evidence>
<feature type="domain" description="Very-long-chain aldehyde decarbonylase CER1-like C-terminal" evidence="6">
    <location>
        <begin position="490"/>
        <end position="657"/>
    </location>
</feature>
<dbReference type="GO" id="GO:0016491">
    <property type="term" value="F:oxidoreductase activity"/>
    <property type="evidence" value="ECO:0007669"/>
    <property type="project" value="InterPro"/>
</dbReference>
<evidence type="ECO:0000256" key="4">
    <source>
        <dbReference type="ARBA" id="ARBA00023136"/>
    </source>
</evidence>
<protein>
    <recommendedName>
        <fullName evidence="8">Fatty acid hydroxylase domain-containing protein</fullName>
    </recommendedName>
</protein>
<dbReference type="GO" id="GO:0008610">
    <property type="term" value="P:lipid biosynthetic process"/>
    <property type="evidence" value="ECO:0007669"/>
    <property type="project" value="InterPro"/>
</dbReference>
<organism evidence="7">
    <name type="scientific">Zooxanthella nutricula</name>
    <dbReference type="NCBI Taxonomy" id="1333877"/>
    <lineage>
        <taxon>Eukaryota</taxon>
        <taxon>Sar</taxon>
        <taxon>Alveolata</taxon>
        <taxon>Dinophyceae</taxon>
        <taxon>Peridiniales</taxon>
        <taxon>Peridiniales incertae sedis</taxon>
        <taxon>Zooxanthella</taxon>
    </lineage>
</organism>
<feature type="domain" description="Fatty acid hydroxylase" evidence="5">
    <location>
        <begin position="168"/>
        <end position="304"/>
    </location>
</feature>
<dbReference type="InterPro" id="IPR021940">
    <property type="entry name" value="CER1-like_C"/>
</dbReference>
<gene>
    <name evidence="7" type="ORF">BRAN1462_LOCUS8043</name>
</gene>
<sequence>MAGGPTLLSLRRRAPAVVEQLDGIASAGKARAGYAVGDARPKEEPKRVPPTSVPAAGACKMLLYLLTWAAAALLAPSPDLQAHVLLATAARYAVNHGFTFLTQCHGLAERYRIIEKNPPAEQLTRELDWDNPLVGSAMAFLAVQLCTPWLCVVHEFSWRSLGMCAVGHYLIVEPLYYLYHVALHWPKLYKFTHSHHHGSVITQPTSGTSHPFLETVGYLATFAFPILIPAWFGCFSVEIVYIYFIFFDIMNCIGHCNFEVVPVWLQSGPLKYMFYCSSYHSLHHTRYKFNYCLFCPFWDHLFGTVAPESYTLQRSVRAKGGPKPASVVFLGHGFAWQSMLSTPMVSPYLSTQSRDTVRAWMYPLLPACLLCAAACRAFKRSCFVVQRYGYRGLSCATWSLPVLAYSYAQPRERAYLNSLLLRAIRDAEAQGATHVGLGALNKAQFLNNSGADLVARLPADCRVKVVHGNTLTAAVVYRTVRQRSAPGEEILFTGATSIVGTAVVLRLLQDGYRVRLLTRSEERFGRLLALAGSAGQRLLKVEKYEEGSGCRTWVLGSPLTGPVGHLVPQGGALLEFAVPGSRAELARPHRIEAAGSVRIKRRVTDLTFCHLREQGSVPACLAAAIIHGLEGFQEHEVHEVDVDQIDGWLGLAKKHEFVLE</sequence>
<dbReference type="InterPro" id="IPR036291">
    <property type="entry name" value="NAD(P)-bd_dom_sf"/>
</dbReference>
<name>A0A7S2ICZ2_9DINO</name>
<keyword evidence="3" id="KW-1133">Transmembrane helix</keyword>
<dbReference type="SUPFAM" id="SSF51735">
    <property type="entry name" value="NAD(P)-binding Rossmann-fold domains"/>
    <property type="match status" value="1"/>
</dbReference>
<keyword evidence="2" id="KW-0812">Transmembrane</keyword>
<evidence type="ECO:0000256" key="2">
    <source>
        <dbReference type="ARBA" id="ARBA00022692"/>
    </source>
</evidence>
<dbReference type="GO" id="GO:0005506">
    <property type="term" value="F:iron ion binding"/>
    <property type="evidence" value="ECO:0007669"/>
    <property type="project" value="InterPro"/>
</dbReference>
<evidence type="ECO:0008006" key="8">
    <source>
        <dbReference type="Google" id="ProtNLM"/>
    </source>
</evidence>
<dbReference type="Pfam" id="PF12076">
    <property type="entry name" value="CER1-like_C"/>
    <property type="match status" value="1"/>
</dbReference>
<dbReference type="EMBL" id="HBGW01012601">
    <property type="protein sequence ID" value="CAD9515584.1"/>
    <property type="molecule type" value="Transcribed_RNA"/>
</dbReference>
<dbReference type="InterPro" id="IPR006694">
    <property type="entry name" value="Fatty_acid_hydroxylase"/>
</dbReference>
<dbReference type="Gene3D" id="3.40.50.720">
    <property type="entry name" value="NAD(P)-binding Rossmann-like Domain"/>
    <property type="match status" value="1"/>
</dbReference>
<keyword evidence="4" id="KW-0472">Membrane</keyword>
<dbReference type="AlphaFoldDB" id="A0A7S2ICZ2"/>
<evidence type="ECO:0000256" key="3">
    <source>
        <dbReference type="ARBA" id="ARBA00022989"/>
    </source>
</evidence>
<dbReference type="GO" id="GO:0016020">
    <property type="term" value="C:membrane"/>
    <property type="evidence" value="ECO:0007669"/>
    <property type="project" value="UniProtKB-SubCell"/>
</dbReference>
<evidence type="ECO:0000259" key="5">
    <source>
        <dbReference type="Pfam" id="PF04116"/>
    </source>
</evidence>
<accession>A0A7S2ICZ2</accession>
<dbReference type="InterPro" id="IPR050307">
    <property type="entry name" value="Sterol_Desaturase_Related"/>
</dbReference>
<evidence type="ECO:0000259" key="6">
    <source>
        <dbReference type="Pfam" id="PF12076"/>
    </source>
</evidence>